<evidence type="ECO:0000313" key="2">
    <source>
        <dbReference type="Proteomes" id="UP001479290"/>
    </source>
</evidence>
<keyword evidence="2" id="KW-1185">Reference proteome</keyword>
<gene>
    <name evidence="1" type="ORF">ABG768_024578</name>
</gene>
<evidence type="ECO:0000313" key="1">
    <source>
        <dbReference type="EMBL" id="KAK9973878.1"/>
    </source>
</evidence>
<protein>
    <submittedName>
        <fullName evidence="1">Uncharacterized protein</fullName>
    </submittedName>
</protein>
<organism evidence="1 2">
    <name type="scientific">Culter alburnus</name>
    <name type="common">Topmouth culter</name>
    <dbReference type="NCBI Taxonomy" id="194366"/>
    <lineage>
        <taxon>Eukaryota</taxon>
        <taxon>Metazoa</taxon>
        <taxon>Chordata</taxon>
        <taxon>Craniata</taxon>
        <taxon>Vertebrata</taxon>
        <taxon>Euteleostomi</taxon>
        <taxon>Actinopterygii</taxon>
        <taxon>Neopterygii</taxon>
        <taxon>Teleostei</taxon>
        <taxon>Ostariophysi</taxon>
        <taxon>Cypriniformes</taxon>
        <taxon>Xenocyprididae</taxon>
        <taxon>Xenocypridinae</taxon>
        <taxon>Culter</taxon>
    </lineage>
</organism>
<dbReference type="Proteomes" id="UP001479290">
    <property type="component" value="Unassembled WGS sequence"/>
</dbReference>
<sequence length="98" mass="11222">MEPSIKHSTRRTPAEPRYALTRKPHQHCHATDLCVCELLIDVPLNGFDARHTHTNSGEDEAVMSLQSRDQLLLHKQSVKIRSSSQSHAQVWTHTTRPY</sequence>
<dbReference type="EMBL" id="JAWDJR010000006">
    <property type="protein sequence ID" value="KAK9973878.1"/>
    <property type="molecule type" value="Genomic_DNA"/>
</dbReference>
<dbReference type="AlphaFoldDB" id="A0AAW2ALA4"/>
<proteinExistence type="predicted"/>
<name>A0AAW2ALA4_CULAL</name>
<reference evidence="1 2" key="1">
    <citation type="submission" date="2024-05" db="EMBL/GenBank/DDBJ databases">
        <title>A high-quality chromosomal-level genome assembly of Topmouth culter (Culter alburnus).</title>
        <authorList>
            <person name="Zhao H."/>
        </authorList>
    </citation>
    <scope>NUCLEOTIDE SEQUENCE [LARGE SCALE GENOMIC DNA]</scope>
    <source>
        <strain evidence="1">CATC2023</strain>
        <tissue evidence="1">Muscle</tissue>
    </source>
</reference>
<comment type="caution">
    <text evidence="1">The sequence shown here is derived from an EMBL/GenBank/DDBJ whole genome shotgun (WGS) entry which is preliminary data.</text>
</comment>
<accession>A0AAW2ALA4</accession>